<protein>
    <submittedName>
        <fullName evidence="1">Toluene monooxygenase</fullName>
    </submittedName>
</protein>
<dbReference type="Pfam" id="PF06234">
    <property type="entry name" value="TmoB"/>
    <property type="match status" value="1"/>
</dbReference>
<dbReference type="EMBL" id="SMOD01000002">
    <property type="protein sequence ID" value="TDG10264.1"/>
    <property type="molecule type" value="Genomic_DNA"/>
</dbReference>
<comment type="caution">
    <text evidence="1">The sequence shown here is derived from an EMBL/GenBank/DDBJ whole genome shotgun (WGS) entry which is preliminary data.</text>
</comment>
<dbReference type="GO" id="GO:0004497">
    <property type="term" value="F:monooxygenase activity"/>
    <property type="evidence" value="ECO:0007669"/>
    <property type="project" value="UniProtKB-KW"/>
</dbReference>
<dbReference type="RefSeq" id="WP_133179917.1">
    <property type="nucleotide sequence ID" value="NZ_SMOD01000002.1"/>
</dbReference>
<keyword evidence="1" id="KW-0560">Oxidoreductase</keyword>
<evidence type="ECO:0000313" key="2">
    <source>
        <dbReference type="Proteomes" id="UP000295606"/>
    </source>
</evidence>
<evidence type="ECO:0000313" key="1">
    <source>
        <dbReference type="EMBL" id="TDG10264.1"/>
    </source>
</evidence>
<dbReference type="OrthoDB" id="3217472at2"/>
<dbReference type="InterPro" id="IPR009355">
    <property type="entry name" value="Toluene_mOase_B"/>
</dbReference>
<sequence length="96" mass="10174">MNATRTSSATSDAQPTTLAINALFIGDIVTQLVFVRDTDTIAEVAEKVAAQSVGIRVPRREAPMVVYFNGVALPMSETVSGAGIDALQCLTVRYAE</sequence>
<dbReference type="Gene3D" id="3.10.20.270">
    <property type="entry name" value="TmoB-like"/>
    <property type="match status" value="1"/>
</dbReference>
<dbReference type="SUPFAM" id="SSF110814">
    <property type="entry name" value="TmoB-like"/>
    <property type="match status" value="1"/>
</dbReference>
<dbReference type="Proteomes" id="UP000295606">
    <property type="component" value="Unassembled WGS sequence"/>
</dbReference>
<dbReference type="AlphaFoldDB" id="A0A4R5LKL6"/>
<name>A0A4R5LKL6_9BURK</name>
<gene>
    <name evidence="1" type="ORF">E1N52_02590</name>
</gene>
<dbReference type="InterPro" id="IPR036713">
    <property type="entry name" value="TmoB-like_sf"/>
</dbReference>
<accession>A0A4R5LKL6</accession>
<reference evidence="1 2" key="1">
    <citation type="submission" date="2019-03" db="EMBL/GenBank/DDBJ databases">
        <title>Paraburkholderia sp. isolated from native Mimosa gymnas in Guartela State Park, Brazil.</title>
        <authorList>
            <person name="Paulitsch F."/>
            <person name="Hungria M."/>
            <person name="Delamuta J.R.M."/>
            <person name="Ribeiro R.A."/>
            <person name="Dall'Agnol R."/>
            <person name="Silva J.S.B."/>
        </authorList>
    </citation>
    <scope>NUCLEOTIDE SEQUENCE [LARGE SCALE GENOMIC DNA]</scope>
    <source>
        <strain evidence="1 2">CNPSo 3008</strain>
    </source>
</reference>
<organism evidence="1 2">
    <name type="scientific">Paraburkholderia guartelaensis</name>
    <dbReference type="NCBI Taxonomy" id="2546446"/>
    <lineage>
        <taxon>Bacteria</taxon>
        <taxon>Pseudomonadati</taxon>
        <taxon>Pseudomonadota</taxon>
        <taxon>Betaproteobacteria</taxon>
        <taxon>Burkholderiales</taxon>
        <taxon>Burkholderiaceae</taxon>
        <taxon>Paraburkholderia</taxon>
    </lineage>
</organism>
<keyword evidence="1" id="KW-0503">Monooxygenase</keyword>
<proteinExistence type="predicted"/>